<reference evidence="1" key="1">
    <citation type="submission" date="2014-11" db="EMBL/GenBank/DDBJ databases">
        <authorList>
            <person name="Amaro Gonzalez C."/>
        </authorList>
    </citation>
    <scope>NUCLEOTIDE SEQUENCE</scope>
</reference>
<accession>A0A0E9UH82</accession>
<reference evidence="1" key="2">
    <citation type="journal article" date="2015" name="Fish Shellfish Immunol.">
        <title>Early steps in the European eel (Anguilla anguilla)-Vibrio vulnificus interaction in the gills: Role of the RtxA13 toxin.</title>
        <authorList>
            <person name="Callol A."/>
            <person name="Pajuelo D."/>
            <person name="Ebbesson L."/>
            <person name="Teles M."/>
            <person name="MacKenzie S."/>
            <person name="Amaro C."/>
        </authorList>
    </citation>
    <scope>NUCLEOTIDE SEQUENCE</scope>
</reference>
<organism evidence="1">
    <name type="scientific">Anguilla anguilla</name>
    <name type="common">European freshwater eel</name>
    <name type="synonym">Muraena anguilla</name>
    <dbReference type="NCBI Taxonomy" id="7936"/>
    <lineage>
        <taxon>Eukaryota</taxon>
        <taxon>Metazoa</taxon>
        <taxon>Chordata</taxon>
        <taxon>Craniata</taxon>
        <taxon>Vertebrata</taxon>
        <taxon>Euteleostomi</taxon>
        <taxon>Actinopterygii</taxon>
        <taxon>Neopterygii</taxon>
        <taxon>Teleostei</taxon>
        <taxon>Anguilliformes</taxon>
        <taxon>Anguillidae</taxon>
        <taxon>Anguilla</taxon>
    </lineage>
</organism>
<proteinExistence type="predicted"/>
<dbReference type="AlphaFoldDB" id="A0A0E9UH82"/>
<protein>
    <submittedName>
        <fullName evidence="1">Uncharacterized protein</fullName>
    </submittedName>
</protein>
<name>A0A0E9UH82_ANGAN</name>
<evidence type="ECO:0000313" key="1">
    <source>
        <dbReference type="EMBL" id="JAH65147.1"/>
    </source>
</evidence>
<dbReference type="EMBL" id="GBXM01043430">
    <property type="protein sequence ID" value="JAH65147.1"/>
    <property type="molecule type" value="Transcribed_RNA"/>
</dbReference>
<sequence>MLKARCTFSLRQLLLAKEINYLP</sequence>